<gene>
    <name evidence="2" type="ORF">RRG08_001723</name>
</gene>
<feature type="signal peptide" evidence="1">
    <location>
        <begin position="1"/>
        <end position="24"/>
    </location>
</feature>
<protein>
    <submittedName>
        <fullName evidence="2">Uncharacterized protein</fullName>
    </submittedName>
</protein>
<dbReference type="AlphaFoldDB" id="A0AAE1AK22"/>
<organism evidence="2 3">
    <name type="scientific">Elysia crispata</name>
    <name type="common">lettuce slug</name>
    <dbReference type="NCBI Taxonomy" id="231223"/>
    <lineage>
        <taxon>Eukaryota</taxon>
        <taxon>Metazoa</taxon>
        <taxon>Spiralia</taxon>
        <taxon>Lophotrochozoa</taxon>
        <taxon>Mollusca</taxon>
        <taxon>Gastropoda</taxon>
        <taxon>Heterobranchia</taxon>
        <taxon>Euthyneura</taxon>
        <taxon>Panpulmonata</taxon>
        <taxon>Sacoglossa</taxon>
        <taxon>Placobranchoidea</taxon>
        <taxon>Plakobranchidae</taxon>
        <taxon>Elysia</taxon>
    </lineage>
</organism>
<evidence type="ECO:0000313" key="3">
    <source>
        <dbReference type="Proteomes" id="UP001283361"/>
    </source>
</evidence>
<evidence type="ECO:0000256" key="1">
    <source>
        <dbReference type="SAM" id="SignalP"/>
    </source>
</evidence>
<evidence type="ECO:0000313" key="2">
    <source>
        <dbReference type="EMBL" id="KAK3789335.1"/>
    </source>
</evidence>
<sequence>MAAVRLSVSALCVLVLLVLPATQAHVLYRSRSSRVPLSSRLGYRNRLNSLGFRRDRGFRDRGFDRGYYNNNNNNNNNNNRFFDDNRFYYNDNQHLGRISRGFRNRGYDNYRY</sequence>
<dbReference type="Proteomes" id="UP001283361">
    <property type="component" value="Unassembled WGS sequence"/>
</dbReference>
<proteinExistence type="predicted"/>
<accession>A0AAE1AK22</accession>
<keyword evidence="3" id="KW-1185">Reference proteome</keyword>
<comment type="caution">
    <text evidence="2">The sequence shown here is derived from an EMBL/GenBank/DDBJ whole genome shotgun (WGS) entry which is preliminary data.</text>
</comment>
<feature type="chain" id="PRO_5041905578" evidence="1">
    <location>
        <begin position="25"/>
        <end position="112"/>
    </location>
</feature>
<keyword evidence="1" id="KW-0732">Signal</keyword>
<dbReference type="EMBL" id="JAWDGP010001678">
    <property type="protein sequence ID" value="KAK3789335.1"/>
    <property type="molecule type" value="Genomic_DNA"/>
</dbReference>
<reference evidence="2" key="1">
    <citation type="journal article" date="2023" name="G3 (Bethesda)">
        <title>A reference genome for the long-term kleptoplast-retaining sea slug Elysia crispata morphotype clarki.</title>
        <authorList>
            <person name="Eastman K.E."/>
            <person name="Pendleton A.L."/>
            <person name="Shaikh M.A."/>
            <person name="Suttiyut T."/>
            <person name="Ogas R."/>
            <person name="Tomko P."/>
            <person name="Gavelis G."/>
            <person name="Widhalm J.R."/>
            <person name="Wisecaver J.H."/>
        </authorList>
    </citation>
    <scope>NUCLEOTIDE SEQUENCE</scope>
    <source>
        <strain evidence="2">ECLA1</strain>
    </source>
</reference>
<name>A0AAE1AK22_9GAST</name>